<protein>
    <submittedName>
        <fullName evidence="1">Uncharacterized protein</fullName>
    </submittedName>
</protein>
<evidence type="ECO:0000313" key="2">
    <source>
        <dbReference type="Proteomes" id="UP001174909"/>
    </source>
</evidence>
<sequence length="98" mass="10467">MECATSTLDTVIALLDILVPHAVKIYWSAKTKMEAVTRSALTFLVATAVHAKQGLLNLPQMEALVVILMSVEKGAMTAVRSVSTLLDHTTATVTVDLS</sequence>
<name>A0AA35TZ32_GEOBA</name>
<dbReference type="EMBL" id="CASHTH010004358">
    <property type="protein sequence ID" value="CAI8056477.1"/>
    <property type="molecule type" value="Genomic_DNA"/>
</dbReference>
<comment type="caution">
    <text evidence="1">The sequence shown here is derived from an EMBL/GenBank/DDBJ whole genome shotgun (WGS) entry which is preliminary data.</text>
</comment>
<dbReference type="Proteomes" id="UP001174909">
    <property type="component" value="Unassembled WGS sequence"/>
</dbReference>
<reference evidence="1" key="1">
    <citation type="submission" date="2023-03" db="EMBL/GenBank/DDBJ databases">
        <authorList>
            <person name="Steffen K."/>
            <person name="Cardenas P."/>
        </authorList>
    </citation>
    <scope>NUCLEOTIDE SEQUENCE</scope>
</reference>
<organism evidence="1 2">
    <name type="scientific">Geodia barretti</name>
    <name type="common">Barrett's horny sponge</name>
    <dbReference type="NCBI Taxonomy" id="519541"/>
    <lineage>
        <taxon>Eukaryota</taxon>
        <taxon>Metazoa</taxon>
        <taxon>Porifera</taxon>
        <taxon>Demospongiae</taxon>
        <taxon>Heteroscleromorpha</taxon>
        <taxon>Tetractinellida</taxon>
        <taxon>Astrophorina</taxon>
        <taxon>Geodiidae</taxon>
        <taxon>Geodia</taxon>
    </lineage>
</organism>
<keyword evidence="2" id="KW-1185">Reference proteome</keyword>
<evidence type="ECO:0000313" key="1">
    <source>
        <dbReference type="EMBL" id="CAI8056477.1"/>
    </source>
</evidence>
<gene>
    <name evidence="1" type="ORF">GBAR_LOCUS30776</name>
</gene>
<proteinExistence type="predicted"/>
<accession>A0AA35TZ32</accession>
<dbReference type="AlphaFoldDB" id="A0AA35TZ32"/>